<accession>A0ABU4YIV1</accession>
<reference evidence="3 4" key="1">
    <citation type="submission" date="2023-08" db="EMBL/GenBank/DDBJ databases">
        <title>Implementing the SeqCode for naming new Mesorhizobium species isolated from Vachellia karroo root nodules.</title>
        <authorList>
            <person name="Van Lill M."/>
        </authorList>
    </citation>
    <scope>NUCLEOTIDE SEQUENCE [LARGE SCALE GENOMIC DNA]</scope>
    <source>
        <strain evidence="3 4">VK2B</strain>
    </source>
</reference>
<comment type="caution">
    <text evidence="3">The sequence shown here is derived from an EMBL/GenBank/DDBJ whole genome shotgun (WGS) entry which is preliminary data.</text>
</comment>
<evidence type="ECO:0000313" key="3">
    <source>
        <dbReference type="EMBL" id="MDX8486889.1"/>
    </source>
</evidence>
<dbReference type="EMBL" id="JAVIIV010000010">
    <property type="protein sequence ID" value="MDX8486889.1"/>
    <property type="molecule type" value="Genomic_DNA"/>
</dbReference>
<dbReference type="InterPro" id="IPR050223">
    <property type="entry name" value="D-isomer_2-hydroxyacid_DH"/>
</dbReference>
<keyword evidence="1" id="KW-0560">Oxidoreductase</keyword>
<name>A0ABU4YIV1_9HYPH</name>
<evidence type="ECO:0000256" key="1">
    <source>
        <dbReference type="ARBA" id="ARBA00023002"/>
    </source>
</evidence>
<dbReference type="Proteomes" id="UP001280156">
    <property type="component" value="Unassembled WGS sequence"/>
</dbReference>
<sequence length="468" mass="49330">MTSANILICDFVGLRFGADGNPDHSEVKAHIEAKGGVFHQTGIGSAGALDPGRLHFFYLPQLSTREELLAEAGDGRYDAVIAAATFIPAEARFRLGGVRIGTGTGNMGSTSWGGGSGEGGEAPLMNTPGINSRATAQMAMKALLKVRPDLPVDRLNTLVAGGQFDTGKDLRHYPTEKLEGKRLAVIGYGNIGREFARLGQAFGMRVTIHARPRHRKWIELEGFDYAASMEDAARGADALSVHLGLGAFDAGQKKYANAGLIGDELLSALNPGAVLINYDRGELVDVAALERALESGRISHAAIDADLFNVGGTLSGPMLPYLKLVERHGQRLELLPHAAADTDHPSRVAGAKQAVDQIHAAIVEHRVHNLKGSLPSGFVDMGAKTPPGIGGIDLRHLATLAADRDAAADLARSSALVAAFWERVLAASEQERPALIASGGEALAEAANRLSTLIRRHHLSGPFSSGSL</sequence>
<proteinExistence type="predicted"/>
<dbReference type="Gene3D" id="3.40.50.720">
    <property type="entry name" value="NAD(P)-binding Rossmann-like Domain"/>
    <property type="match status" value="2"/>
</dbReference>
<dbReference type="InterPro" id="IPR006140">
    <property type="entry name" value="D-isomer_DH_NAD-bd"/>
</dbReference>
<evidence type="ECO:0000313" key="4">
    <source>
        <dbReference type="Proteomes" id="UP001280156"/>
    </source>
</evidence>
<feature type="domain" description="D-isomer specific 2-hydroxyacid dehydrogenase NAD-binding" evidence="2">
    <location>
        <begin position="157"/>
        <end position="304"/>
    </location>
</feature>
<organism evidence="3 4">
    <name type="scientific">Mesorhizobium humile</name>
    <dbReference type="NCBI Taxonomy" id="3072313"/>
    <lineage>
        <taxon>Bacteria</taxon>
        <taxon>Pseudomonadati</taxon>
        <taxon>Pseudomonadota</taxon>
        <taxon>Alphaproteobacteria</taxon>
        <taxon>Hyphomicrobiales</taxon>
        <taxon>Phyllobacteriaceae</taxon>
        <taxon>Mesorhizobium</taxon>
    </lineage>
</organism>
<dbReference type="SUPFAM" id="SSF51735">
    <property type="entry name" value="NAD(P)-binding Rossmann-fold domains"/>
    <property type="match status" value="1"/>
</dbReference>
<evidence type="ECO:0000259" key="2">
    <source>
        <dbReference type="Pfam" id="PF02826"/>
    </source>
</evidence>
<dbReference type="InterPro" id="IPR036291">
    <property type="entry name" value="NAD(P)-bd_dom_sf"/>
</dbReference>
<dbReference type="PANTHER" id="PTHR10996">
    <property type="entry name" value="2-HYDROXYACID DEHYDROGENASE-RELATED"/>
    <property type="match status" value="1"/>
</dbReference>
<protein>
    <submittedName>
        <fullName evidence="3">NAD(P)-dependent oxidoreductase</fullName>
    </submittedName>
</protein>
<gene>
    <name evidence="3" type="ORF">RFM52_16915</name>
</gene>
<dbReference type="Pfam" id="PF02826">
    <property type="entry name" value="2-Hacid_dh_C"/>
    <property type="match status" value="1"/>
</dbReference>
<keyword evidence="4" id="KW-1185">Reference proteome</keyword>
<dbReference type="RefSeq" id="WP_320296639.1">
    <property type="nucleotide sequence ID" value="NZ_JAVIIU010000007.1"/>
</dbReference>